<dbReference type="Pfam" id="PF15630">
    <property type="entry name" value="CENP-S"/>
    <property type="match status" value="1"/>
</dbReference>
<evidence type="ECO:0000313" key="7">
    <source>
        <dbReference type="EMBL" id="KAL5108035.1"/>
    </source>
</evidence>
<reference evidence="7 8" key="1">
    <citation type="journal article" date="2022" name="Front. Cell. Infect. Microbiol.">
        <title>The Genomes of Two Strains of Taenia crassiceps the Animal Model for the Study of Human Cysticercosis.</title>
        <authorList>
            <person name="Bobes R.J."/>
            <person name="Estrada K."/>
            <person name="Rios-Valencia D.G."/>
            <person name="Calderon-Gallegos A."/>
            <person name="de la Torre P."/>
            <person name="Carrero J.C."/>
            <person name="Sanchez-Flores A."/>
            <person name="Laclette J.P."/>
        </authorList>
    </citation>
    <scope>NUCLEOTIDE SEQUENCE [LARGE SCALE GENOMIC DNA]</scope>
    <source>
        <strain evidence="7">WFUcys</strain>
    </source>
</reference>
<evidence type="ECO:0000256" key="5">
    <source>
        <dbReference type="ARBA" id="ARBA00023204"/>
    </source>
</evidence>
<comment type="similarity">
    <text evidence="1">Belongs to the TAF9 family. CENP-S/MHF1 subfamily.</text>
</comment>
<dbReference type="InterPro" id="IPR009072">
    <property type="entry name" value="Histone-fold"/>
</dbReference>
<evidence type="ECO:0000256" key="1">
    <source>
        <dbReference type="ARBA" id="ARBA00006612"/>
    </source>
</evidence>
<accession>A0ABR4QEF3</accession>
<keyword evidence="3" id="KW-0227">DNA damage</keyword>
<keyword evidence="5" id="KW-0234">DNA repair</keyword>
<dbReference type="InterPro" id="IPR029003">
    <property type="entry name" value="CENP-S/Mhf1"/>
</dbReference>
<sequence length="242" mass="26291">MEAETKFGSSPEPKLEHLSALHCECIARAKVLLTTDLESFAHHAKRSMINQDDVLLFTRRNPQLRKFLDEKLTVFDGAVDGEDESIVMQSAKRRMRQSVKDAKKSLEKSSSMSLLKTYFPSTETVTTSSAVTAPSTTSVKDPSIPVENVPAIPNILRVKTSPLKRALLKSALSPAKTPSSSKAAETMEVSSQKTPETKDSPVPTVSTPIKDGRQQSGVGPLGISLLDSDDEFSNIFNDSGDV</sequence>
<gene>
    <name evidence="7" type="ORF">TcWFU_007923</name>
</gene>
<dbReference type="CDD" id="cd22919">
    <property type="entry name" value="HFD_CENP-S"/>
    <property type="match status" value="1"/>
</dbReference>
<dbReference type="Gene3D" id="1.10.20.10">
    <property type="entry name" value="Histone, subunit A"/>
    <property type="match status" value="1"/>
</dbReference>
<feature type="region of interest" description="Disordered" evidence="6">
    <location>
        <begin position="171"/>
        <end position="242"/>
    </location>
</feature>
<name>A0ABR4QEF3_9CEST</name>
<evidence type="ECO:0000256" key="3">
    <source>
        <dbReference type="ARBA" id="ARBA00022763"/>
    </source>
</evidence>
<comment type="caution">
    <text evidence="7">The sequence shown here is derived from an EMBL/GenBank/DDBJ whole genome shotgun (WGS) entry which is preliminary data.</text>
</comment>
<feature type="compositionally biased region" description="Low complexity" evidence="6">
    <location>
        <begin position="125"/>
        <end position="139"/>
    </location>
</feature>
<protein>
    <recommendedName>
        <fullName evidence="2">Centromere protein S</fullName>
    </recommendedName>
</protein>
<keyword evidence="8" id="KW-1185">Reference proteome</keyword>
<evidence type="ECO:0000256" key="6">
    <source>
        <dbReference type="SAM" id="MobiDB-lite"/>
    </source>
</evidence>
<dbReference type="Proteomes" id="UP001651158">
    <property type="component" value="Unassembled WGS sequence"/>
</dbReference>
<feature type="compositionally biased region" description="Low complexity" evidence="6">
    <location>
        <begin position="171"/>
        <end position="184"/>
    </location>
</feature>
<dbReference type="PANTHER" id="PTHR22980:SF0">
    <property type="entry name" value="CENTROMERE PROTEIN S"/>
    <property type="match status" value="1"/>
</dbReference>
<dbReference type="EMBL" id="JAKROA010000004">
    <property type="protein sequence ID" value="KAL5108035.1"/>
    <property type="molecule type" value="Genomic_DNA"/>
</dbReference>
<feature type="region of interest" description="Disordered" evidence="6">
    <location>
        <begin position="125"/>
        <end position="147"/>
    </location>
</feature>
<dbReference type="PANTHER" id="PTHR22980">
    <property type="entry name" value="CORTISTATIN"/>
    <property type="match status" value="1"/>
</dbReference>
<proteinExistence type="inferred from homology"/>
<dbReference type="SUPFAM" id="SSF47113">
    <property type="entry name" value="Histone-fold"/>
    <property type="match status" value="1"/>
</dbReference>
<evidence type="ECO:0000313" key="8">
    <source>
        <dbReference type="Proteomes" id="UP001651158"/>
    </source>
</evidence>
<organism evidence="7 8">
    <name type="scientific">Taenia crassiceps</name>
    <dbReference type="NCBI Taxonomy" id="6207"/>
    <lineage>
        <taxon>Eukaryota</taxon>
        <taxon>Metazoa</taxon>
        <taxon>Spiralia</taxon>
        <taxon>Lophotrochozoa</taxon>
        <taxon>Platyhelminthes</taxon>
        <taxon>Cestoda</taxon>
        <taxon>Eucestoda</taxon>
        <taxon>Cyclophyllidea</taxon>
        <taxon>Taeniidae</taxon>
        <taxon>Taenia</taxon>
    </lineage>
</organism>
<evidence type="ECO:0000256" key="2">
    <source>
        <dbReference type="ARBA" id="ARBA00016400"/>
    </source>
</evidence>
<keyword evidence="4" id="KW-0238">DNA-binding</keyword>
<evidence type="ECO:0000256" key="4">
    <source>
        <dbReference type="ARBA" id="ARBA00023125"/>
    </source>
</evidence>